<sequence>MNIRAMQILGFLQTVLGWIFIACSLAMEGWKVATTGGQGGSAVVIVGWYWSSLWRVCSTFSNNVSTCHDFPVLWSVEYNLQIVRGLLMSGLAIGKLGFILSMVGMECTYIGGKKKNKNRTVFAGGLCHITSGIKMIYLYKITCINGQLCCSSLSCLQGLLAAAGYIMYAWHVSAEYFNPSSELKFDLGTPLFLGWVGCLFQITGGLFYLVYFNKPWPGNNNR</sequence>
<feature type="transmembrane region" description="Helical" evidence="10">
    <location>
        <begin position="148"/>
        <end position="171"/>
    </location>
</feature>
<dbReference type="Proteomes" id="UP000314983">
    <property type="component" value="Chromosome 1"/>
</dbReference>
<keyword evidence="9 10" id="KW-0472">Membrane</keyword>
<keyword evidence="5" id="KW-1003">Cell membrane</keyword>
<evidence type="ECO:0000256" key="7">
    <source>
        <dbReference type="ARBA" id="ARBA00022949"/>
    </source>
</evidence>
<dbReference type="GeneTree" id="ENSGT00940000166422"/>
<reference evidence="12" key="1">
    <citation type="journal article" date="2014" name="Science">
        <title>Nonhuman genetics. Genomic basis for the convergent evolution of electric organs.</title>
        <authorList>
            <person name="Gallant J.R."/>
            <person name="Traeger L.L."/>
            <person name="Volkening J.D."/>
            <person name="Moffett H."/>
            <person name="Chen P.H."/>
            <person name="Novina C.D."/>
            <person name="Phillips G.N.Jr."/>
            <person name="Anand R."/>
            <person name="Wells G.B."/>
            <person name="Pinch M."/>
            <person name="Guth R."/>
            <person name="Unguez G.A."/>
            <person name="Albert J.S."/>
            <person name="Zakon H.H."/>
            <person name="Samanta M.P."/>
            <person name="Sussman M.R."/>
        </authorList>
    </citation>
    <scope>NUCLEOTIDE SEQUENCE [LARGE SCALE GENOMIC DNA]</scope>
</reference>
<evidence type="ECO:0000256" key="4">
    <source>
        <dbReference type="ARBA" id="ARBA00022427"/>
    </source>
</evidence>
<reference evidence="11" key="5">
    <citation type="submission" date="2025-09" db="UniProtKB">
        <authorList>
            <consortium name="Ensembl"/>
        </authorList>
    </citation>
    <scope>IDENTIFICATION</scope>
</reference>
<comment type="subcellular location">
    <subcellularLocation>
        <location evidence="1">Cell junction</location>
        <location evidence="1">Tight junction</location>
    </subcellularLocation>
    <subcellularLocation>
        <location evidence="2">Cell membrane</location>
        <topology evidence="2">Multi-pass membrane protein</topology>
    </subcellularLocation>
</comment>
<evidence type="ECO:0000256" key="5">
    <source>
        <dbReference type="ARBA" id="ARBA00022475"/>
    </source>
</evidence>
<dbReference type="Ensembl" id="ENSEEET00000012777.2">
    <property type="protein sequence ID" value="ENSEEEP00000012630.1"/>
    <property type="gene ID" value="ENSEEEG00000006340.2"/>
</dbReference>
<keyword evidence="4" id="KW-0796">Tight junction</keyword>
<dbReference type="InterPro" id="IPR004031">
    <property type="entry name" value="PMP22/EMP/MP20/Claudin"/>
</dbReference>
<keyword evidence="6 10" id="KW-0812">Transmembrane</keyword>
<reference evidence="11" key="3">
    <citation type="submission" date="2020-05" db="EMBL/GenBank/DDBJ databases">
        <title>Electrophorus electricus (electric eel) genome, fEleEle1, primary haplotype.</title>
        <authorList>
            <person name="Myers G."/>
            <person name="Meyer A."/>
            <person name="Fedrigo O."/>
            <person name="Formenti G."/>
            <person name="Rhie A."/>
            <person name="Tracey A."/>
            <person name="Sims Y."/>
            <person name="Jarvis E.D."/>
        </authorList>
    </citation>
    <scope>NUCLEOTIDE SEQUENCE [LARGE SCALE GENOMIC DNA]</scope>
</reference>
<evidence type="ECO:0000313" key="11">
    <source>
        <dbReference type="Ensembl" id="ENSEEEP00000012630.1"/>
    </source>
</evidence>
<evidence type="ECO:0000256" key="1">
    <source>
        <dbReference type="ARBA" id="ARBA00004435"/>
    </source>
</evidence>
<keyword evidence="8 10" id="KW-1133">Transmembrane helix</keyword>
<dbReference type="Gene3D" id="1.20.140.150">
    <property type="match status" value="1"/>
</dbReference>
<reference evidence="12" key="2">
    <citation type="journal article" date="2017" name="Sci. Adv.">
        <title>A tail of two voltages: Proteomic comparison of the three electric organs of the electric eel.</title>
        <authorList>
            <person name="Traeger L.L."/>
            <person name="Sabat G."/>
            <person name="Barrett-Wilt G.A."/>
            <person name="Wells G.B."/>
            <person name="Sussman M.R."/>
        </authorList>
    </citation>
    <scope>NUCLEOTIDE SEQUENCE [LARGE SCALE GENOMIC DNA]</scope>
</reference>
<gene>
    <name evidence="11" type="primary">cldn10e</name>
</gene>
<evidence type="ECO:0000313" key="12">
    <source>
        <dbReference type="Proteomes" id="UP000314983"/>
    </source>
</evidence>
<protein>
    <submittedName>
        <fullName evidence="11">Uncharacterized protein</fullName>
    </submittedName>
</protein>
<comment type="similarity">
    <text evidence="3">Belongs to the claudin family.</text>
</comment>
<feature type="transmembrane region" description="Helical" evidence="10">
    <location>
        <begin position="191"/>
        <end position="212"/>
    </location>
</feature>
<evidence type="ECO:0000256" key="2">
    <source>
        <dbReference type="ARBA" id="ARBA00004651"/>
    </source>
</evidence>
<dbReference type="PANTHER" id="PTHR12002">
    <property type="entry name" value="CLAUDIN"/>
    <property type="match status" value="1"/>
</dbReference>
<evidence type="ECO:0000256" key="3">
    <source>
        <dbReference type="ARBA" id="ARBA00008295"/>
    </source>
</evidence>
<reference evidence="11" key="4">
    <citation type="submission" date="2025-08" db="UniProtKB">
        <authorList>
            <consortium name="Ensembl"/>
        </authorList>
    </citation>
    <scope>IDENTIFICATION</scope>
</reference>
<accession>A0A4W4EMC1</accession>
<dbReference type="GO" id="GO:0005923">
    <property type="term" value="C:bicellular tight junction"/>
    <property type="evidence" value="ECO:0007669"/>
    <property type="project" value="UniProtKB-SubCell"/>
</dbReference>
<dbReference type="Pfam" id="PF00822">
    <property type="entry name" value="PMP22_Claudin"/>
    <property type="match status" value="1"/>
</dbReference>
<dbReference type="AlphaFoldDB" id="A0A4W4EMC1"/>
<dbReference type="GO" id="GO:0005886">
    <property type="term" value="C:plasma membrane"/>
    <property type="evidence" value="ECO:0007669"/>
    <property type="project" value="UniProtKB-SubCell"/>
</dbReference>
<feature type="transmembrane region" description="Helical" evidence="10">
    <location>
        <begin position="82"/>
        <end position="105"/>
    </location>
</feature>
<evidence type="ECO:0000256" key="8">
    <source>
        <dbReference type="ARBA" id="ARBA00022989"/>
    </source>
</evidence>
<evidence type="ECO:0000256" key="6">
    <source>
        <dbReference type="ARBA" id="ARBA00022692"/>
    </source>
</evidence>
<dbReference type="PROSITE" id="PS51257">
    <property type="entry name" value="PROKAR_LIPOPROTEIN"/>
    <property type="match status" value="1"/>
</dbReference>
<organism evidence="11 12">
    <name type="scientific">Electrophorus electricus</name>
    <name type="common">Electric eel</name>
    <name type="synonym">Gymnotus electricus</name>
    <dbReference type="NCBI Taxonomy" id="8005"/>
    <lineage>
        <taxon>Eukaryota</taxon>
        <taxon>Metazoa</taxon>
        <taxon>Chordata</taxon>
        <taxon>Craniata</taxon>
        <taxon>Vertebrata</taxon>
        <taxon>Euteleostomi</taxon>
        <taxon>Actinopterygii</taxon>
        <taxon>Neopterygii</taxon>
        <taxon>Teleostei</taxon>
        <taxon>Ostariophysi</taxon>
        <taxon>Gymnotiformes</taxon>
        <taxon>Gymnotoidei</taxon>
        <taxon>Gymnotidae</taxon>
        <taxon>Electrophorus</taxon>
    </lineage>
</organism>
<evidence type="ECO:0000256" key="9">
    <source>
        <dbReference type="ARBA" id="ARBA00023136"/>
    </source>
</evidence>
<keyword evidence="7" id="KW-0965">Cell junction</keyword>
<proteinExistence type="inferred from homology"/>
<dbReference type="STRING" id="8005.ENSEEEP00000012630"/>
<evidence type="ECO:0000256" key="10">
    <source>
        <dbReference type="SAM" id="Phobius"/>
    </source>
</evidence>
<dbReference type="InterPro" id="IPR006187">
    <property type="entry name" value="Claudin"/>
</dbReference>
<name>A0A4W4EMC1_ELEEL</name>
<dbReference type="OMA" id="CTMAMEY"/>
<keyword evidence="12" id="KW-1185">Reference proteome</keyword>
<dbReference type="GO" id="GO:0005198">
    <property type="term" value="F:structural molecule activity"/>
    <property type="evidence" value="ECO:0007669"/>
    <property type="project" value="InterPro"/>
</dbReference>